<dbReference type="InterPro" id="IPR043519">
    <property type="entry name" value="NT_sf"/>
</dbReference>
<name>G0TVP6_TRYVY</name>
<dbReference type="InterPro" id="IPR002054">
    <property type="entry name" value="DNA-dir_DNA_pol_X"/>
</dbReference>
<dbReference type="Gene3D" id="1.10.150.20">
    <property type="entry name" value="5' to 3' exonuclease, C-terminal subdomain"/>
    <property type="match status" value="1"/>
</dbReference>
<feature type="compositionally biased region" description="Basic residues" evidence="6">
    <location>
        <begin position="337"/>
        <end position="347"/>
    </location>
</feature>
<feature type="compositionally biased region" description="Low complexity" evidence="6">
    <location>
        <begin position="121"/>
        <end position="141"/>
    </location>
</feature>
<feature type="compositionally biased region" description="Basic residues" evidence="6">
    <location>
        <begin position="239"/>
        <end position="249"/>
    </location>
</feature>
<gene>
    <name evidence="8" type="ORF">TVY486_0502180</name>
</gene>
<dbReference type="Pfam" id="PF14792">
    <property type="entry name" value="DNA_pol_B_palm"/>
    <property type="match status" value="1"/>
</dbReference>
<dbReference type="PRINTS" id="PR00870">
    <property type="entry name" value="DNAPOLXBETA"/>
</dbReference>
<dbReference type="PANTHER" id="PTHR11276">
    <property type="entry name" value="DNA POLYMERASE TYPE-X FAMILY MEMBER"/>
    <property type="match status" value="1"/>
</dbReference>
<dbReference type="Pfam" id="PF14791">
    <property type="entry name" value="DNA_pol_B_thumb"/>
    <property type="match status" value="2"/>
</dbReference>
<dbReference type="GO" id="GO:0003677">
    <property type="term" value="F:DNA binding"/>
    <property type="evidence" value="ECO:0007669"/>
    <property type="project" value="InterPro"/>
</dbReference>
<dbReference type="SUPFAM" id="SSF81585">
    <property type="entry name" value="PsbU/PolX domain-like"/>
    <property type="match status" value="1"/>
</dbReference>
<evidence type="ECO:0000256" key="1">
    <source>
        <dbReference type="ARBA" id="ARBA00022634"/>
    </source>
</evidence>
<dbReference type="GO" id="GO:0006303">
    <property type="term" value="P:double-strand break repair via nonhomologous end joining"/>
    <property type="evidence" value="ECO:0007669"/>
    <property type="project" value="TreeGrafter"/>
</dbReference>
<feature type="domain" description="DNA-directed DNA polymerase X" evidence="7">
    <location>
        <begin position="619"/>
        <end position="1117"/>
    </location>
</feature>
<dbReference type="CDD" id="cd00141">
    <property type="entry name" value="NT_POLXc"/>
    <property type="match status" value="1"/>
</dbReference>
<feature type="region of interest" description="Disordered" evidence="6">
    <location>
        <begin position="547"/>
        <end position="603"/>
    </location>
</feature>
<accession>G0TVP6</accession>
<feature type="compositionally biased region" description="Pro residues" evidence="6">
    <location>
        <begin position="205"/>
        <end position="217"/>
    </location>
</feature>
<evidence type="ECO:0000256" key="5">
    <source>
        <dbReference type="PIRSR" id="PIRSR622312-50"/>
    </source>
</evidence>
<feature type="compositionally biased region" description="Low complexity" evidence="6">
    <location>
        <begin position="409"/>
        <end position="434"/>
    </location>
</feature>
<evidence type="ECO:0000256" key="4">
    <source>
        <dbReference type="ARBA" id="ARBA00022705"/>
    </source>
</evidence>
<dbReference type="EMBL" id="HE573021">
    <property type="protein sequence ID" value="CCC48012.1"/>
    <property type="molecule type" value="Genomic_DNA"/>
</dbReference>
<feature type="compositionally biased region" description="Basic residues" evidence="6">
    <location>
        <begin position="485"/>
        <end position="495"/>
    </location>
</feature>
<feature type="compositionally biased region" description="Basic residues" evidence="6">
    <location>
        <begin position="142"/>
        <end position="152"/>
    </location>
</feature>
<organism evidence="8">
    <name type="scientific">Trypanosoma vivax (strain Y486)</name>
    <dbReference type="NCBI Taxonomy" id="1055687"/>
    <lineage>
        <taxon>Eukaryota</taxon>
        <taxon>Discoba</taxon>
        <taxon>Euglenozoa</taxon>
        <taxon>Kinetoplastea</taxon>
        <taxon>Metakinetoplastina</taxon>
        <taxon>Trypanosomatida</taxon>
        <taxon>Trypanosomatidae</taxon>
        <taxon>Trypanosoma</taxon>
        <taxon>Duttonella</taxon>
    </lineage>
</organism>
<dbReference type="InterPro" id="IPR027421">
    <property type="entry name" value="DNA_pol_lamdba_lyase_dom_sf"/>
</dbReference>
<feature type="region of interest" description="Disordered" evidence="6">
    <location>
        <begin position="275"/>
        <end position="358"/>
    </location>
</feature>
<dbReference type="InterPro" id="IPR022312">
    <property type="entry name" value="DNA_pol_X"/>
</dbReference>
<keyword evidence="4" id="KW-0235">DNA replication</keyword>
<dbReference type="PANTHER" id="PTHR11276:SF28">
    <property type="entry name" value="DNA POLYMERASE LAMBDA"/>
    <property type="match status" value="1"/>
</dbReference>
<evidence type="ECO:0000256" key="6">
    <source>
        <dbReference type="SAM" id="MobiDB-lite"/>
    </source>
</evidence>
<evidence type="ECO:0000259" key="7">
    <source>
        <dbReference type="SMART" id="SM00483"/>
    </source>
</evidence>
<dbReference type="InterPro" id="IPR037160">
    <property type="entry name" value="DNA_Pol_thumb_sf"/>
</dbReference>
<feature type="region of interest" description="Disordered" evidence="6">
    <location>
        <begin position="1053"/>
        <end position="1079"/>
    </location>
</feature>
<evidence type="ECO:0000256" key="3">
    <source>
        <dbReference type="ARBA" id="ARBA00022695"/>
    </source>
</evidence>
<feature type="compositionally biased region" description="Low complexity" evidence="6">
    <location>
        <begin position="218"/>
        <end position="238"/>
    </location>
</feature>
<dbReference type="Gene3D" id="3.30.460.10">
    <property type="entry name" value="Beta Polymerase, domain 2"/>
    <property type="match status" value="1"/>
</dbReference>
<proteinExistence type="predicted"/>
<feature type="region of interest" description="Disordered" evidence="6">
    <location>
        <begin position="373"/>
        <end position="532"/>
    </location>
</feature>
<feature type="compositionally biased region" description="Basic residues" evidence="6">
    <location>
        <begin position="287"/>
        <end position="297"/>
    </location>
</feature>
<dbReference type="InterPro" id="IPR029398">
    <property type="entry name" value="PolB_thumb"/>
</dbReference>
<feature type="compositionally biased region" description="Low complexity" evidence="6">
    <location>
        <begin position="61"/>
        <end position="74"/>
    </location>
</feature>
<feature type="compositionally biased region" description="Basic residues" evidence="6">
    <location>
        <begin position="435"/>
        <end position="445"/>
    </location>
</feature>
<sequence length="1118" mass="122257">MLRSSLLLRAAKRVVSSQATRQQSNATSPLIETTVGQQILKTAIVADERPLAKPRRSRVKQQGVDIQQHQIIQQPPRGDELLARNQEGGMQSPTAAPARPLRRRRVKQSLAVESPTPPSPVEQQQQQQVQGVQPTAVPTPVVRRRQTPRKKPTPVATPPPSPVATPVPIMAVAPLEQPVQPSLSMPTPVVRKRQAPRRRSVPTPSATPPPSPTPPSPVEQQQQQQVQGVQPTAVPTPVVRRRQTPRKKPTPVATPPPSPVATPVPIMAVAPLEQPVQPSLSMPTPVVRKRQAPRRRSVPTPSATPPPSPVAAPVVPVAQQQQQVQGVQPTAVPTPVVRRRQTPRKKPTPVATPPPSPVATPVPIMAVAPLEQPVQPSLSMPTPVVRKRQAPRRRSVPTPSATPPPSPVAAPVVPVAQQQQQVQGVQPTAVPTPVVRRRQTPRKKPTPVATPLPSVAEKEQEQFPATKSVMTEQEEQSTPPPAPVARRKQQPRKRQTSSPPPLPTAVEVPGVEESPNTPPSPPPTPVVRKRQPLMVHEEMLPYVLVEEEEDEDGGKVELQQPASQPSPVVPASSVGKSEAVDEPVSDEHTSMTGNTEGPDSTLPPAFLAVVEKKSGVVPDHREKVLTVFQKLSDINIALQERYKAHSYQFALERLKRDDYIYTHLPPHIMPPGVDDAERRRRVAAVEAIPNIGDKLKTKIVEILTTGDLEELHGLQAKPVIKAIRELTQIHGVGPRTAVVLFKKYGLKTVEEVEKRIREQEAAQASSGVAGSDGKTNKGGAKKGRGGKVADGEVPLLQLTEAQRCGLKYHSDFAQRIPHEEVRLHEAFLKLRLRKYLGKSYELSICGSYRRRLPTSGDIDVLLTRRMGSKDASDGEDDETAGDVQDVKPQEVLAAFVDALKKEHYIEATLAQGATKFMGVSRLKSYGYNTDSASPKMYPARRLDIRFVEPECFPAALLYFTGSKTFNVVMRAEAIKQNFVLNEYGLFHNELPNDSASSLSGEGGASASRSFSRGHWNAEAFQKLVRAHYYSSKSPALAENNDGSVDVEVDDDLDAADSGEGVKGGRRASAASQKQKEQQQRELHALWQEVEARRVKVRHERDIFAALGMPYVLPEHRSM</sequence>
<feature type="region of interest" description="Disordered" evidence="6">
    <location>
        <begin position="51"/>
        <end position="164"/>
    </location>
</feature>
<feature type="compositionally biased region" description="Basic residues" evidence="6">
    <location>
        <begin position="190"/>
        <end position="200"/>
    </location>
</feature>
<feature type="compositionally biased region" description="Pro residues" evidence="6">
    <location>
        <begin position="516"/>
        <end position="525"/>
    </location>
</feature>
<feature type="region of interest" description="Disordered" evidence="6">
    <location>
        <begin position="178"/>
        <end position="262"/>
    </location>
</feature>
<dbReference type="Gene3D" id="3.30.210.10">
    <property type="entry name" value="DNA polymerase, thumb domain"/>
    <property type="match status" value="1"/>
</dbReference>
<dbReference type="SUPFAM" id="SSF81301">
    <property type="entry name" value="Nucleotidyltransferase"/>
    <property type="match status" value="1"/>
</dbReference>
<dbReference type="SUPFAM" id="SSF47802">
    <property type="entry name" value="DNA polymerase beta, N-terminal domain-like"/>
    <property type="match status" value="1"/>
</dbReference>
<dbReference type="Gene3D" id="1.10.150.110">
    <property type="entry name" value="DNA polymerase beta, N-terminal domain-like"/>
    <property type="match status" value="1"/>
</dbReference>
<feature type="compositionally biased region" description="Pro residues" evidence="6">
    <location>
        <begin position="252"/>
        <end position="262"/>
    </location>
</feature>
<dbReference type="InterPro" id="IPR002008">
    <property type="entry name" value="DNA_pol_X_beta-like"/>
</dbReference>
<feature type="region of interest" description="Disordered" evidence="6">
    <location>
        <begin position="760"/>
        <end position="788"/>
    </location>
</feature>
<reference evidence="8" key="1">
    <citation type="journal article" date="2012" name="Proc. Natl. Acad. Sci. U.S.A.">
        <title>Antigenic diversity is generated by distinct evolutionary mechanisms in African trypanosome species.</title>
        <authorList>
            <person name="Jackson A.P."/>
            <person name="Berry A."/>
            <person name="Aslett M."/>
            <person name="Allison H.C."/>
            <person name="Burton P."/>
            <person name="Vavrova-Anderson J."/>
            <person name="Brown R."/>
            <person name="Browne H."/>
            <person name="Corton N."/>
            <person name="Hauser H."/>
            <person name="Gamble J."/>
            <person name="Gilderthorp R."/>
            <person name="Marcello L."/>
            <person name="McQuillan J."/>
            <person name="Otto T.D."/>
            <person name="Quail M.A."/>
            <person name="Sanders M.J."/>
            <person name="van Tonder A."/>
            <person name="Ginger M.L."/>
            <person name="Field M.C."/>
            <person name="Barry J.D."/>
            <person name="Hertz-Fowler C."/>
            <person name="Berriman M."/>
        </authorList>
    </citation>
    <scope>NUCLEOTIDE SEQUENCE</scope>
    <source>
        <strain evidence="8">Y486</strain>
    </source>
</reference>
<feature type="compositionally biased region" description="Low complexity" evidence="6">
    <location>
        <begin position="556"/>
        <end position="574"/>
    </location>
</feature>
<dbReference type="InterPro" id="IPR028207">
    <property type="entry name" value="DNA_pol_B_palm_palm"/>
</dbReference>
<dbReference type="SMART" id="SM00483">
    <property type="entry name" value="POLXc"/>
    <property type="match status" value="1"/>
</dbReference>
<dbReference type="VEuPathDB" id="TriTrypDB:TvY486_0502180"/>
<dbReference type="AlphaFoldDB" id="G0TVP6"/>
<dbReference type="EC" id="2.7.7.7" evidence="8"/>
<feature type="active site" description="Nucleophile; Schiff-base intermediate with DNA; for 5'-dRP lyase activity" evidence="5">
    <location>
        <position position="698"/>
    </location>
</feature>
<feature type="compositionally biased region" description="Low complexity" evidence="6">
    <location>
        <begin position="311"/>
        <end position="336"/>
    </location>
</feature>
<feature type="compositionally biased region" description="Basic residues" evidence="6">
    <location>
        <begin position="385"/>
        <end position="395"/>
    </location>
</feature>
<feature type="compositionally biased region" description="Pro residues" evidence="6">
    <location>
        <begin position="155"/>
        <end position="164"/>
    </location>
</feature>
<keyword evidence="2 8" id="KW-0808">Transferase</keyword>
<dbReference type="GO" id="GO:0005634">
    <property type="term" value="C:nucleus"/>
    <property type="evidence" value="ECO:0007669"/>
    <property type="project" value="TreeGrafter"/>
</dbReference>
<dbReference type="GO" id="GO:0003887">
    <property type="term" value="F:DNA-directed DNA polymerase activity"/>
    <property type="evidence" value="ECO:0007669"/>
    <property type="project" value="UniProtKB-EC"/>
</dbReference>
<protein>
    <submittedName>
        <fullName evidence="8">Putative mitochondrial DNA polymerase beta-PAK</fullName>
        <ecNumber evidence="8">2.7.7.7</ecNumber>
    </submittedName>
</protein>
<evidence type="ECO:0000256" key="2">
    <source>
        <dbReference type="ARBA" id="ARBA00022679"/>
    </source>
</evidence>
<keyword evidence="1" id="KW-0237">DNA synthesis</keyword>
<keyword evidence="3 8" id="KW-0548">Nucleotidyltransferase</keyword>
<evidence type="ECO:0000313" key="8">
    <source>
        <dbReference type="EMBL" id="CCC48012.1"/>
    </source>
</evidence>